<reference evidence="3 4" key="1">
    <citation type="submission" date="2019-12" db="EMBL/GenBank/DDBJ databases">
        <title>Genomic-based taxomic classification of the family Erythrobacteraceae.</title>
        <authorList>
            <person name="Xu L."/>
        </authorList>
    </citation>
    <scope>NUCLEOTIDE SEQUENCE [LARGE SCALE GENOMIC DNA]</scope>
    <source>
        <strain evidence="3 4">KCTC 52763</strain>
    </source>
</reference>
<evidence type="ECO:0000313" key="4">
    <source>
        <dbReference type="Proteomes" id="UP000442714"/>
    </source>
</evidence>
<dbReference type="OrthoDB" id="7198805at2"/>
<dbReference type="Pfam" id="PF14258">
    <property type="entry name" value="DUF4350"/>
    <property type="match status" value="1"/>
</dbReference>
<comment type="caution">
    <text evidence="3">The sequence shown here is derived from an EMBL/GenBank/DDBJ whole genome shotgun (WGS) entry which is preliminary data.</text>
</comment>
<name>A0A844ZUX6_9SPHN</name>
<dbReference type="EMBL" id="WTYX01000002">
    <property type="protein sequence ID" value="MXO91803.1"/>
    <property type="molecule type" value="Genomic_DNA"/>
</dbReference>
<dbReference type="AlphaFoldDB" id="A0A844ZUX6"/>
<proteinExistence type="predicted"/>
<feature type="domain" description="DUF4350" evidence="2">
    <location>
        <begin position="57"/>
        <end position="264"/>
    </location>
</feature>
<accession>A0A844ZUX6</accession>
<keyword evidence="1" id="KW-0812">Transmembrane</keyword>
<feature type="transmembrane region" description="Helical" evidence="1">
    <location>
        <begin position="299"/>
        <end position="318"/>
    </location>
</feature>
<evidence type="ECO:0000256" key="1">
    <source>
        <dbReference type="SAM" id="Phobius"/>
    </source>
</evidence>
<organism evidence="3 4">
    <name type="scientific">Pontixanthobacter aquaemixtae</name>
    <dbReference type="NCBI Taxonomy" id="1958940"/>
    <lineage>
        <taxon>Bacteria</taxon>
        <taxon>Pseudomonadati</taxon>
        <taxon>Pseudomonadota</taxon>
        <taxon>Alphaproteobacteria</taxon>
        <taxon>Sphingomonadales</taxon>
        <taxon>Erythrobacteraceae</taxon>
        <taxon>Pontixanthobacter</taxon>
    </lineage>
</organism>
<evidence type="ECO:0000313" key="3">
    <source>
        <dbReference type="EMBL" id="MXO91803.1"/>
    </source>
</evidence>
<keyword evidence="4" id="KW-1185">Reference proteome</keyword>
<dbReference type="RefSeq" id="WP_160605587.1">
    <property type="nucleotide sequence ID" value="NZ_WTYX01000002.1"/>
</dbReference>
<sequence length="427" mass="45156">MARTGSGSGNAFNPKVVLAMLLFGALAFVAMLYLIGSGQTGGNTNDGGGHAGGKGLNGYAALAGMLEEQGYAVSRSRTQSTLSTDSLLILTPPTFADPEELSQIINDRRWSGPTLVILPKWNAFQAPVRFGSDAKEGWVILSGSSVPAWSSELDFELDPSISDSSTGWSGLGLSGGLPDPKVAMGSQSGMLVPLVRGQGGAILAGYADDDGYYPVLAQAAGVPSGDGDYLDSDKWGVTFVVEPDLLNNYGLADSARAQLASALIETAMEGEDLPIVFDLTLNGLGASQNLLTLAFTPPFLAATLCLMLAMIVIAWRAFRRFGPPVSEGRAIAFGKARLVKNSAGFIQRSKRLHLLSQPYADMMRERIVHALALRKPDDDAIDAALHKRVPGAPLFSASARQLRAARHPNEILRAAAALKSIERMLNK</sequence>
<dbReference type="InterPro" id="IPR025646">
    <property type="entry name" value="DUF4350"/>
</dbReference>
<protein>
    <submittedName>
        <fullName evidence="3">DUF4350 domain-containing protein</fullName>
    </submittedName>
</protein>
<keyword evidence="1" id="KW-0472">Membrane</keyword>
<dbReference type="Proteomes" id="UP000442714">
    <property type="component" value="Unassembled WGS sequence"/>
</dbReference>
<gene>
    <name evidence="3" type="ORF">GRI41_13275</name>
</gene>
<evidence type="ECO:0000259" key="2">
    <source>
        <dbReference type="Pfam" id="PF14258"/>
    </source>
</evidence>
<feature type="transmembrane region" description="Helical" evidence="1">
    <location>
        <begin position="12"/>
        <end position="35"/>
    </location>
</feature>
<keyword evidence="1" id="KW-1133">Transmembrane helix</keyword>